<evidence type="ECO:0000256" key="1">
    <source>
        <dbReference type="ARBA" id="ARBA00022679"/>
    </source>
</evidence>
<keyword evidence="2" id="KW-0479">Metal-binding</keyword>
<name>A0AAI9SUG2_9ASCO</name>
<dbReference type="InterPro" id="IPR000092">
    <property type="entry name" value="Polyprenyl_synt"/>
</dbReference>
<evidence type="ECO:0000256" key="2">
    <source>
        <dbReference type="ARBA" id="ARBA00022723"/>
    </source>
</evidence>
<comment type="caution">
    <text evidence="5">The sequence shown here is derived from an EMBL/GenBank/DDBJ whole genome shotgun (WGS) entry which is preliminary data.</text>
</comment>
<keyword evidence="1 4" id="KW-0808">Transferase</keyword>
<dbReference type="InterPro" id="IPR008949">
    <property type="entry name" value="Isoprenoid_synthase_dom_sf"/>
</dbReference>
<dbReference type="PROSITE" id="PS00723">
    <property type="entry name" value="POLYPRENYL_SYNTHASE_1"/>
    <property type="match status" value="1"/>
</dbReference>
<dbReference type="InterPro" id="IPR033749">
    <property type="entry name" value="Polyprenyl_synt_CS"/>
</dbReference>
<dbReference type="PROSITE" id="PS00444">
    <property type="entry name" value="POLYPRENYL_SYNTHASE_2"/>
    <property type="match status" value="1"/>
</dbReference>
<dbReference type="Pfam" id="PF00348">
    <property type="entry name" value="polyprenyl_synt"/>
    <property type="match status" value="2"/>
</dbReference>
<dbReference type="GO" id="GO:0004659">
    <property type="term" value="F:prenyltransferase activity"/>
    <property type="evidence" value="ECO:0007669"/>
    <property type="project" value="InterPro"/>
</dbReference>
<gene>
    <name evidence="5" type="ORF">KGF56_003864</name>
</gene>
<dbReference type="PANTHER" id="PTHR12001:SF44">
    <property type="entry name" value="GERANYLGERANYL PYROPHOSPHATE SYNTHASE"/>
    <property type="match status" value="1"/>
</dbReference>
<dbReference type="PANTHER" id="PTHR12001">
    <property type="entry name" value="GERANYLGERANYL PYROPHOSPHATE SYNTHASE"/>
    <property type="match status" value="1"/>
</dbReference>
<evidence type="ECO:0000313" key="6">
    <source>
        <dbReference type="Proteomes" id="UP001202479"/>
    </source>
</evidence>
<organism evidence="5 6">
    <name type="scientific">Candida oxycetoniae</name>
    <dbReference type="NCBI Taxonomy" id="497107"/>
    <lineage>
        <taxon>Eukaryota</taxon>
        <taxon>Fungi</taxon>
        <taxon>Dikarya</taxon>
        <taxon>Ascomycota</taxon>
        <taxon>Saccharomycotina</taxon>
        <taxon>Pichiomycetes</taxon>
        <taxon>Debaryomycetaceae</taxon>
        <taxon>Candida/Lodderomyces clade</taxon>
        <taxon>Candida</taxon>
    </lineage>
</organism>
<evidence type="ECO:0000313" key="5">
    <source>
        <dbReference type="EMBL" id="KAI3403276.2"/>
    </source>
</evidence>
<dbReference type="SFLD" id="SFLDS00005">
    <property type="entry name" value="Isoprenoid_Synthase_Type_I"/>
    <property type="match status" value="1"/>
</dbReference>
<dbReference type="GO" id="GO:0008299">
    <property type="term" value="P:isoprenoid biosynthetic process"/>
    <property type="evidence" value="ECO:0007669"/>
    <property type="project" value="InterPro"/>
</dbReference>
<keyword evidence="6" id="KW-1185">Reference proteome</keyword>
<evidence type="ECO:0000256" key="4">
    <source>
        <dbReference type="RuleBase" id="RU004466"/>
    </source>
</evidence>
<dbReference type="GeneID" id="73381479"/>
<dbReference type="CDD" id="cd00685">
    <property type="entry name" value="Trans_IPPS_HT"/>
    <property type="match status" value="1"/>
</dbReference>
<dbReference type="GO" id="GO:0046872">
    <property type="term" value="F:metal ion binding"/>
    <property type="evidence" value="ECO:0007669"/>
    <property type="project" value="UniProtKB-KW"/>
</dbReference>
<reference evidence="5" key="1">
    <citation type="journal article" date="2022" name="DNA Res.">
        <title>Genome analysis of five recently described species of the CUG-Ser clade uncovers Candida theae as a new hybrid lineage with pathogenic potential in the Candida parapsilosis species complex.</title>
        <authorList>
            <person name="Mixao V."/>
            <person name="Del Olmo V."/>
            <person name="Hegedusova E."/>
            <person name="Saus E."/>
            <person name="Pryszcz L."/>
            <person name="Cillingova A."/>
            <person name="Nosek J."/>
            <person name="Gabaldon T."/>
        </authorList>
    </citation>
    <scope>NUCLEOTIDE SEQUENCE</scope>
    <source>
        <strain evidence="5">CBS 10844</strain>
    </source>
</reference>
<dbReference type="AlphaFoldDB" id="A0AAI9SUG2"/>
<dbReference type="RefSeq" id="XP_049179023.1">
    <property type="nucleotide sequence ID" value="XM_049325242.1"/>
</dbReference>
<dbReference type="EMBL" id="JAHUZD010000128">
    <property type="protein sequence ID" value="KAI3403276.2"/>
    <property type="molecule type" value="Genomic_DNA"/>
</dbReference>
<keyword evidence="3" id="KW-0460">Magnesium</keyword>
<protein>
    <submittedName>
        <fullName evidence="5">BTS1</fullName>
    </submittedName>
</protein>
<dbReference type="Gene3D" id="1.10.600.10">
    <property type="entry name" value="Farnesyl Diphosphate Synthase"/>
    <property type="match status" value="1"/>
</dbReference>
<dbReference type="Proteomes" id="UP001202479">
    <property type="component" value="Unassembled WGS sequence"/>
</dbReference>
<evidence type="ECO:0000256" key="3">
    <source>
        <dbReference type="ARBA" id="ARBA00022842"/>
    </source>
</evidence>
<proteinExistence type="inferred from homology"/>
<dbReference type="SUPFAM" id="SSF48576">
    <property type="entry name" value="Terpenoid synthases"/>
    <property type="match status" value="1"/>
</dbReference>
<sequence>MPLSGSGEYLPAYEYTSIIDNVSNPHFSHEKLAYEDDTIREEVIAPYKYIRQLASNNKNVRTKFIHVLDQVIFKINDETVLSKMGEIIEQLHNASLLIDDIEDESLFRRGKPAAHIEFGTPLTINCGNLVYFEAFDNAYKLWREKNGNSEKLVELFAIFTQEMKNLHKGQGDDIYWRDNLTSLSELPSMMEYFQMAKNKTGGLFRLSIKLMALFSPVEFEKNFNSGSNMQSSSSLLPPSHSPLKKTKKMDDLITVANCLGIMYQVRDDYLNLVDSRYSHMKGVTGEDLFEGKLSFPILICLKRYWQEKRANSQLPNSFSCLVEFLYNHRSQQERMERKDLHEKAMKEIIESNVSSETFHCLMALKERITSFSSSISDTDPKPLLDLVTQLCDIF</sequence>
<comment type="similarity">
    <text evidence="4">Belongs to the FPP/GGPP synthase family.</text>
</comment>
<accession>A0AAI9SUG2</accession>